<evidence type="ECO:0000313" key="2">
    <source>
        <dbReference type="Proteomes" id="UP000179270"/>
    </source>
</evidence>
<sequence>MAKIGQILTQNPTQPYVLQVKPVNQVTELVKILQTINVTKPEAKLNESTISDGKGGRIELNNDKIISNDFEK</sequence>
<name>A0A1F7ICY9_9BACT</name>
<dbReference type="STRING" id="1802055.A3A74_04225"/>
<dbReference type="AlphaFoldDB" id="A0A1F7ICY9"/>
<evidence type="ECO:0000313" key="1">
    <source>
        <dbReference type="EMBL" id="OGK41222.1"/>
    </source>
</evidence>
<organism evidence="1 2">
    <name type="scientific">Candidatus Roizmanbacteria bacterium RIFCSPLOWO2_01_FULL_35_13</name>
    <dbReference type="NCBI Taxonomy" id="1802055"/>
    <lineage>
        <taxon>Bacteria</taxon>
        <taxon>Candidatus Roizmaniibacteriota</taxon>
    </lineage>
</organism>
<accession>A0A1F7ICY9</accession>
<reference evidence="1 2" key="1">
    <citation type="journal article" date="2016" name="Nat. Commun.">
        <title>Thousands of microbial genomes shed light on interconnected biogeochemical processes in an aquifer system.</title>
        <authorList>
            <person name="Anantharaman K."/>
            <person name="Brown C.T."/>
            <person name="Hug L.A."/>
            <person name="Sharon I."/>
            <person name="Castelle C.J."/>
            <person name="Probst A.J."/>
            <person name="Thomas B.C."/>
            <person name="Singh A."/>
            <person name="Wilkins M.J."/>
            <person name="Karaoz U."/>
            <person name="Brodie E.L."/>
            <person name="Williams K.H."/>
            <person name="Hubbard S.S."/>
            <person name="Banfield J.F."/>
        </authorList>
    </citation>
    <scope>NUCLEOTIDE SEQUENCE [LARGE SCALE GENOMIC DNA]</scope>
</reference>
<dbReference type="EMBL" id="MGAF01000021">
    <property type="protein sequence ID" value="OGK41222.1"/>
    <property type="molecule type" value="Genomic_DNA"/>
</dbReference>
<gene>
    <name evidence="1" type="ORF">A3A74_04225</name>
</gene>
<proteinExistence type="predicted"/>
<comment type="caution">
    <text evidence="1">The sequence shown here is derived from an EMBL/GenBank/DDBJ whole genome shotgun (WGS) entry which is preliminary data.</text>
</comment>
<protein>
    <submittedName>
        <fullName evidence="1">Uncharacterized protein</fullName>
    </submittedName>
</protein>
<dbReference type="Proteomes" id="UP000179270">
    <property type="component" value="Unassembled WGS sequence"/>
</dbReference>